<keyword evidence="8" id="KW-1185">Reference proteome</keyword>
<comment type="caution">
    <text evidence="7">The sequence shown here is derived from an EMBL/GenBank/DDBJ whole genome shotgun (WGS) entry which is preliminary data.</text>
</comment>
<dbReference type="Pfam" id="PF00881">
    <property type="entry name" value="Nitroreductase"/>
    <property type="match status" value="1"/>
</dbReference>
<keyword evidence="5" id="KW-0560">Oxidoreductase</keyword>
<protein>
    <submittedName>
        <fullName evidence="7">Nitroreductase family protein</fullName>
    </submittedName>
</protein>
<accession>A0ABV8QXP1</accession>
<dbReference type="PANTHER" id="PTHR43673:SF2">
    <property type="entry name" value="NITROREDUCTASE"/>
    <property type="match status" value="1"/>
</dbReference>
<evidence type="ECO:0000313" key="7">
    <source>
        <dbReference type="EMBL" id="MFC4263839.1"/>
    </source>
</evidence>
<keyword evidence="4" id="KW-0288">FMN</keyword>
<evidence type="ECO:0000256" key="1">
    <source>
        <dbReference type="ARBA" id="ARBA00001917"/>
    </source>
</evidence>
<evidence type="ECO:0000259" key="6">
    <source>
        <dbReference type="Pfam" id="PF00881"/>
    </source>
</evidence>
<feature type="domain" description="Nitroreductase" evidence="6">
    <location>
        <begin position="7"/>
        <end position="184"/>
    </location>
</feature>
<comment type="cofactor">
    <cofactor evidence="1">
        <name>FMN</name>
        <dbReference type="ChEBI" id="CHEBI:58210"/>
    </cofactor>
</comment>
<keyword evidence="3" id="KW-0285">Flavoprotein</keyword>
<dbReference type="PANTHER" id="PTHR43673">
    <property type="entry name" value="NAD(P)H NITROREDUCTASE YDGI-RELATED"/>
    <property type="match status" value="1"/>
</dbReference>
<dbReference type="InterPro" id="IPR000415">
    <property type="entry name" value="Nitroreductase-like"/>
</dbReference>
<evidence type="ECO:0000256" key="5">
    <source>
        <dbReference type="ARBA" id="ARBA00023002"/>
    </source>
</evidence>
<dbReference type="Proteomes" id="UP001595907">
    <property type="component" value="Unassembled WGS sequence"/>
</dbReference>
<reference evidence="8" key="1">
    <citation type="journal article" date="2019" name="Int. J. Syst. Evol. Microbiol.">
        <title>The Global Catalogue of Microorganisms (GCM) 10K type strain sequencing project: providing services to taxonomists for standard genome sequencing and annotation.</title>
        <authorList>
            <consortium name="The Broad Institute Genomics Platform"/>
            <consortium name="The Broad Institute Genome Sequencing Center for Infectious Disease"/>
            <person name="Wu L."/>
            <person name="Ma J."/>
        </authorList>
    </citation>
    <scope>NUCLEOTIDE SEQUENCE [LARGE SCALE GENOMIC DNA]</scope>
    <source>
        <strain evidence="8">CECT 8289</strain>
    </source>
</reference>
<gene>
    <name evidence="7" type="ORF">ACFOWM_13160</name>
</gene>
<evidence type="ECO:0000256" key="3">
    <source>
        <dbReference type="ARBA" id="ARBA00022630"/>
    </source>
</evidence>
<dbReference type="EMBL" id="JBHSCZ010000004">
    <property type="protein sequence ID" value="MFC4263839.1"/>
    <property type="molecule type" value="Genomic_DNA"/>
</dbReference>
<dbReference type="InterPro" id="IPR029479">
    <property type="entry name" value="Nitroreductase"/>
</dbReference>
<comment type="similarity">
    <text evidence="2">Belongs to the nitroreductase family.</text>
</comment>
<name>A0ABV8QXP1_9BACT</name>
<evidence type="ECO:0000256" key="4">
    <source>
        <dbReference type="ARBA" id="ARBA00022643"/>
    </source>
</evidence>
<sequence length="209" mass="22693">MSIIDNLKWRYATKRMNGSVVSDADLATILEAINLTATSYGLQPFSVLVVTNSDIKTKLQAAAYGQPQLVESSHVLVFAIPEKLTAADVTTFIEHVAAVRSIPVEALDGYKQMIVGTVESLTAEQQQTWAAKQAYIALGTALTAAAELKVDACPMEGFSKEQFDEILGLKAKGLTSAVILPLGYRSEEDATSQYIKVRKPIDTLVHYVK</sequence>
<evidence type="ECO:0000313" key="8">
    <source>
        <dbReference type="Proteomes" id="UP001595907"/>
    </source>
</evidence>
<organism evidence="7 8">
    <name type="scientific">Ferruginibacter yonginensis</name>
    <dbReference type="NCBI Taxonomy" id="1310416"/>
    <lineage>
        <taxon>Bacteria</taxon>
        <taxon>Pseudomonadati</taxon>
        <taxon>Bacteroidota</taxon>
        <taxon>Chitinophagia</taxon>
        <taxon>Chitinophagales</taxon>
        <taxon>Chitinophagaceae</taxon>
        <taxon>Ferruginibacter</taxon>
    </lineage>
</organism>
<proteinExistence type="inferred from homology"/>
<dbReference type="RefSeq" id="WP_379710913.1">
    <property type="nucleotide sequence ID" value="NZ_JBHSCZ010000004.1"/>
</dbReference>
<dbReference type="SUPFAM" id="SSF55469">
    <property type="entry name" value="FMN-dependent nitroreductase-like"/>
    <property type="match status" value="1"/>
</dbReference>
<dbReference type="Gene3D" id="3.40.109.10">
    <property type="entry name" value="NADH Oxidase"/>
    <property type="match status" value="1"/>
</dbReference>
<evidence type="ECO:0000256" key="2">
    <source>
        <dbReference type="ARBA" id="ARBA00007118"/>
    </source>
</evidence>